<evidence type="ECO:0000256" key="2">
    <source>
        <dbReference type="ARBA" id="ARBA00004123"/>
    </source>
</evidence>
<dbReference type="GO" id="GO:0003677">
    <property type="term" value="F:DNA binding"/>
    <property type="evidence" value="ECO:0007669"/>
    <property type="project" value="InterPro"/>
</dbReference>
<reference evidence="14" key="1">
    <citation type="journal article" date="2012" name="Nat. Genet.">
        <title>Whole-genome sequence of Schistosoma haematobium.</title>
        <authorList>
            <person name="Young N.D."/>
            <person name="Jex A.R."/>
            <person name="Li B."/>
            <person name="Liu S."/>
            <person name="Yang L."/>
            <person name="Xiong Z."/>
            <person name="Li Y."/>
            <person name="Cantacessi C."/>
            <person name="Hall R.S."/>
            <person name="Xu X."/>
            <person name="Chen F."/>
            <person name="Wu X."/>
            <person name="Zerlotini A."/>
            <person name="Oliveira G."/>
            <person name="Hofmann A."/>
            <person name="Zhang G."/>
            <person name="Fang X."/>
            <person name="Kang Y."/>
            <person name="Campbell B.E."/>
            <person name="Loukas A."/>
            <person name="Ranganathan S."/>
            <person name="Rollinson D."/>
            <person name="Rinaldi G."/>
            <person name="Brindley P.J."/>
            <person name="Yang H."/>
            <person name="Wang J."/>
            <person name="Wang J."/>
            <person name="Gasser R.B."/>
        </authorList>
    </citation>
    <scope>NUCLEOTIDE SEQUENCE</scope>
</reference>
<evidence type="ECO:0000256" key="4">
    <source>
        <dbReference type="ARBA" id="ARBA00022723"/>
    </source>
</evidence>
<keyword evidence="4" id="KW-0479">Metal-binding</keyword>
<keyword evidence="12" id="KW-0539">Nucleus</keyword>
<name>A0A6A5DX88_SCHHA</name>
<evidence type="ECO:0000259" key="13">
    <source>
        <dbReference type="PROSITE" id="PS51193"/>
    </source>
</evidence>
<dbReference type="PANTHER" id="PTHR11472:SF41">
    <property type="entry name" value="ATP-DEPENDENT DNA HELICASE DDX11-RELATED"/>
    <property type="match status" value="1"/>
</dbReference>
<dbReference type="InterPro" id="IPR006554">
    <property type="entry name" value="Helicase-like_DEXD_c2"/>
</dbReference>
<organism evidence="14 15">
    <name type="scientific">Schistosoma haematobium</name>
    <name type="common">Blood fluke</name>
    <dbReference type="NCBI Taxonomy" id="6185"/>
    <lineage>
        <taxon>Eukaryota</taxon>
        <taxon>Metazoa</taxon>
        <taxon>Spiralia</taxon>
        <taxon>Lophotrochozoa</taxon>
        <taxon>Platyhelminthes</taxon>
        <taxon>Trematoda</taxon>
        <taxon>Digenea</taxon>
        <taxon>Strigeidida</taxon>
        <taxon>Schistosomatoidea</taxon>
        <taxon>Schistosomatidae</taxon>
        <taxon>Schistosoma</taxon>
    </lineage>
</organism>
<keyword evidence="7" id="KW-0347">Helicase</keyword>
<reference evidence="14" key="4">
    <citation type="journal article" date="2022" name="PLoS Pathog.">
        <title>Chromosome-level genome of Schistosoma haematobium underpins genome-wide explorations of molecular variation.</title>
        <authorList>
            <person name="Stroehlein A.J."/>
            <person name="Korhonen P.K."/>
            <person name="Lee V.V."/>
            <person name="Ralph S.A."/>
            <person name="Mentink-Kane M."/>
            <person name="You H."/>
            <person name="McManus D.P."/>
            <person name="Tchuente L.T."/>
            <person name="Stothard J.R."/>
            <person name="Kaur P."/>
            <person name="Dudchenko O."/>
            <person name="Aiden E.L."/>
            <person name="Yang B."/>
            <person name="Yang H."/>
            <person name="Emery A.M."/>
            <person name="Webster B.L."/>
            <person name="Brindley P.J."/>
            <person name="Rollinson D."/>
            <person name="Chang B.C.H."/>
            <person name="Gasser R.B."/>
            <person name="Young N.D."/>
        </authorList>
    </citation>
    <scope>NUCLEOTIDE SEQUENCE</scope>
</reference>
<evidence type="ECO:0000256" key="12">
    <source>
        <dbReference type="ARBA" id="ARBA00023242"/>
    </source>
</evidence>
<dbReference type="InterPro" id="IPR006555">
    <property type="entry name" value="ATP-dep_Helicase_C"/>
</dbReference>
<evidence type="ECO:0000256" key="8">
    <source>
        <dbReference type="ARBA" id="ARBA00022840"/>
    </source>
</evidence>
<dbReference type="GeneID" id="24597670"/>
<dbReference type="GO" id="GO:0005524">
    <property type="term" value="F:ATP binding"/>
    <property type="evidence" value="ECO:0007669"/>
    <property type="project" value="UniProtKB-KW"/>
</dbReference>
<dbReference type="Proteomes" id="UP000471633">
    <property type="component" value="Unassembled WGS sequence"/>
</dbReference>
<dbReference type="SMART" id="SM00491">
    <property type="entry name" value="HELICc2"/>
    <property type="match status" value="1"/>
</dbReference>
<dbReference type="PROSITE" id="PS00690">
    <property type="entry name" value="DEAH_ATP_HELICASE"/>
    <property type="match status" value="1"/>
</dbReference>
<keyword evidence="10" id="KW-0411">Iron-sulfur</keyword>
<dbReference type="EMBL" id="AMPZ03000004">
    <property type="protein sequence ID" value="KAH9585392.1"/>
    <property type="molecule type" value="Genomic_DNA"/>
</dbReference>
<keyword evidence="9" id="KW-0408">Iron</keyword>
<keyword evidence="11" id="KW-0413">Isomerase</keyword>
<dbReference type="InterPro" id="IPR010614">
    <property type="entry name" value="RAD3-like_helicase_DEAD"/>
</dbReference>
<reference evidence="14" key="3">
    <citation type="submission" date="2021-06" db="EMBL/GenBank/DDBJ databases">
        <title>Chromosome-level genome assembly for S. haematobium.</title>
        <authorList>
            <person name="Stroehlein A.J."/>
        </authorList>
    </citation>
    <scope>NUCLEOTIDE SEQUENCE</scope>
</reference>
<dbReference type="GO" id="GO:0005634">
    <property type="term" value="C:nucleus"/>
    <property type="evidence" value="ECO:0007669"/>
    <property type="project" value="UniProtKB-SubCell"/>
</dbReference>
<dbReference type="CTD" id="24597670"/>
<dbReference type="PANTHER" id="PTHR11472">
    <property type="entry name" value="DNA REPAIR DEAD HELICASE RAD3/XP-D SUBFAMILY MEMBER"/>
    <property type="match status" value="1"/>
</dbReference>
<evidence type="ECO:0000313" key="15">
    <source>
        <dbReference type="Proteomes" id="UP000471633"/>
    </source>
</evidence>
<dbReference type="FunFam" id="3.40.50.300:FF:000135">
    <property type="entry name" value="DNA repair helicase RAD3, putative"/>
    <property type="match status" value="1"/>
</dbReference>
<dbReference type="SMART" id="SM00488">
    <property type="entry name" value="DEXDc2"/>
    <property type="match status" value="1"/>
</dbReference>
<feature type="domain" description="Helicase ATP-binding" evidence="13">
    <location>
        <begin position="60"/>
        <end position="527"/>
    </location>
</feature>
<dbReference type="GO" id="GO:0016818">
    <property type="term" value="F:hydrolase activity, acting on acid anhydrides, in phosphorus-containing anhydrides"/>
    <property type="evidence" value="ECO:0007669"/>
    <property type="project" value="InterPro"/>
</dbReference>
<sequence length="1045" mass="119604">MLMMDDDFYNDSIGDQILLELNITNFTPTLTDKNKQTTTSTKDEINGLNDNPHSLITIPDQFFDFPYPKPYSQQLELMQTVYKTLESNCCGIFESPTGTGKSLSLLTATLRWLLDYNEKQVLLLNSLQSQLKLTNHENKENNSKEYDWIVEYDKNRLLKKQIEPQIEDLLIYQSNLQLIEKMKSSSSSLLFKHQTDFLNVDDMTITEANIESIDIEQLKNIIDNTNDQYDCDDELFLCKPDENLFDKNKIIELDEIELEQQFESQEQQKSDNGLLHVIYCSRTHSQLGQIAKEFAKCKTLFNKVTIIQLSSRNLLCTNETIYQLKHPDLINIACLELNRPRNREQGQSKGFRCPMRNSTAVNNLSKHLLIGNSALNITSSIRDRKSSKSSKSINVLSNSLKKYQKDEMTVNDIQLSSHIGCPYYANRKGLPLAQLVLVPYSSLLQPSNRLTSGLKLKNSIVIIDEAHNLLEATASSMSVSLSLVNDLYKLEELFSGYLQYYRSRLSSFLTLRLRQMRHFIQQLKLYLNTTLKNIQLSLSSISANVIIKTVNKLFSESNLDNMNLSEFIDCLEYQHFIMKLISFSKWSNNIQETPKHLENVAISQTACSQMTNLLNTMKRKYSDENNQYGDTSQVCISNKKSKIDIEKSEGIGSSLFKFHSFLKALEFCEEDARIIIEPVKNSTKLNLSISSSDMLSSSSNLTDDTQDLCLRVVFLNPGRYLKDLVQEARSVLLVGGTMQPFNEAIEQIFIPSGKLSNQIVTFTCDHVINAKKQLAVYPLGVHSHQSNGEVFSLDFTYQNRSNPHMIDACGEIILQICQQLPAGIVVFTPSYEYQSILHNHWEATGLLNKIAKYKSFFHEPKSTTQLDQIMQAYGVAATQKLQHKHGALLLCVIGGKLSEGINFTDDLARVVIIIGMPYANPQSPILREKMNYLDKHFIRESQSTQNPGRQYYETMCMRLINQAIGRSIRHAKDYAVVFLLDNRYYRSTIQSQLPKWVQQSIIHQQSNDKQSILLSSSNHHRKFLNLSEALEHAKRFFLSNKECLE</sequence>
<comment type="caution">
    <text evidence="14">The sequence shown here is derived from an EMBL/GenBank/DDBJ whole genome shotgun (WGS) entry which is preliminary data.</text>
</comment>
<dbReference type="GO" id="GO:0006139">
    <property type="term" value="P:nucleobase-containing compound metabolic process"/>
    <property type="evidence" value="ECO:0007669"/>
    <property type="project" value="InterPro"/>
</dbReference>
<gene>
    <name evidence="14" type="ORF">MS3_00006658</name>
</gene>
<dbReference type="GO" id="GO:0046872">
    <property type="term" value="F:metal ion binding"/>
    <property type="evidence" value="ECO:0007669"/>
    <property type="project" value="UniProtKB-KW"/>
</dbReference>
<evidence type="ECO:0000256" key="6">
    <source>
        <dbReference type="ARBA" id="ARBA00022801"/>
    </source>
</evidence>
<keyword evidence="5" id="KW-0547">Nucleotide-binding</keyword>
<comment type="subcellular location">
    <subcellularLocation>
        <location evidence="2">Nucleus</location>
    </subcellularLocation>
</comment>
<protein>
    <recommendedName>
        <fullName evidence="13">Helicase ATP-binding domain-containing protein</fullName>
    </recommendedName>
</protein>
<dbReference type="InterPro" id="IPR002464">
    <property type="entry name" value="DNA/RNA_helicase_DEAH_CS"/>
</dbReference>
<evidence type="ECO:0000256" key="3">
    <source>
        <dbReference type="ARBA" id="ARBA00008435"/>
    </source>
</evidence>
<evidence type="ECO:0000256" key="5">
    <source>
        <dbReference type="ARBA" id="ARBA00022741"/>
    </source>
</evidence>
<dbReference type="SUPFAM" id="SSF52540">
    <property type="entry name" value="P-loop containing nucleoside triphosphate hydrolases"/>
    <property type="match status" value="2"/>
</dbReference>
<dbReference type="KEGG" id="shx:MS3_00006658"/>
<keyword evidence="8" id="KW-0067">ATP-binding</keyword>
<dbReference type="GO" id="GO:0003678">
    <property type="term" value="F:DNA helicase activity"/>
    <property type="evidence" value="ECO:0007669"/>
    <property type="project" value="InterPro"/>
</dbReference>
<evidence type="ECO:0000256" key="7">
    <source>
        <dbReference type="ARBA" id="ARBA00022806"/>
    </source>
</evidence>
<dbReference type="GO" id="GO:0051536">
    <property type="term" value="F:iron-sulfur cluster binding"/>
    <property type="evidence" value="ECO:0007669"/>
    <property type="project" value="UniProtKB-KW"/>
</dbReference>
<evidence type="ECO:0000313" key="14">
    <source>
        <dbReference type="EMBL" id="KAH9585392.1"/>
    </source>
</evidence>
<dbReference type="AlphaFoldDB" id="A0A6A5DX88"/>
<dbReference type="GO" id="GO:0034085">
    <property type="term" value="P:establishment of sister chromatid cohesion"/>
    <property type="evidence" value="ECO:0007669"/>
    <property type="project" value="TreeGrafter"/>
</dbReference>
<dbReference type="PROSITE" id="PS51193">
    <property type="entry name" value="HELICASE_ATP_BIND_2"/>
    <property type="match status" value="1"/>
</dbReference>
<dbReference type="InterPro" id="IPR045028">
    <property type="entry name" value="DinG/Rad3-like"/>
</dbReference>
<dbReference type="NCBIfam" id="TIGR00604">
    <property type="entry name" value="rad3"/>
    <property type="match status" value="1"/>
</dbReference>
<dbReference type="InterPro" id="IPR014013">
    <property type="entry name" value="Helic_SF1/SF2_ATP-bd_DinG/Rad3"/>
</dbReference>
<keyword evidence="6" id="KW-0378">Hydrolase</keyword>
<evidence type="ECO:0000256" key="10">
    <source>
        <dbReference type="ARBA" id="ARBA00023014"/>
    </source>
</evidence>
<evidence type="ECO:0000256" key="11">
    <source>
        <dbReference type="ARBA" id="ARBA00023235"/>
    </source>
</evidence>
<reference evidence="14" key="2">
    <citation type="journal article" date="2019" name="Gigascience">
        <title>High-quality Schistosoma haematobium genome achieved by single-molecule and long-range sequencing.</title>
        <authorList>
            <person name="Stroehlein A.J."/>
            <person name="Korhonen P.K."/>
            <person name="Chong T.M."/>
            <person name="Lim Y.L."/>
            <person name="Chan K.G."/>
            <person name="Webster B."/>
            <person name="Rollinson D."/>
            <person name="Brindley P.J."/>
            <person name="Gasser R.B."/>
            <person name="Young N.D."/>
        </authorList>
    </citation>
    <scope>NUCLEOTIDE SEQUENCE</scope>
</reference>
<comment type="similarity">
    <text evidence="3">Belongs to the DEAD box helicase family. DEAH subfamily. DDX11/CHL1 sub-subfamily.</text>
</comment>
<dbReference type="CDD" id="cd18788">
    <property type="entry name" value="SF2_C_XPD"/>
    <property type="match status" value="1"/>
</dbReference>
<evidence type="ECO:0000256" key="9">
    <source>
        <dbReference type="ARBA" id="ARBA00023004"/>
    </source>
</evidence>
<proteinExistence type="inferred from homology"/>
<dbReference type="Gene3D" id="3.40.50.300">
    <property type="entry name" value="P-loop containing nucleotide triphosphate hydrolases"/>
    <property type="match status" value="3"/>
</dbReference>
<dbReference type="Pfam" id="PF06733">
    <property type="entry name" value="DEAD_2"/>
    <property type="match status" value="1"/>
</dbReference>
<dbReference type="InterPro" id="IPR027417">
    <property type="entry name" value="P-loop_NTPase"/>
</dbReference>
<accession>A0A6A5DX88</accession>
<evidence type="ECO:0000256" key="1">
    <source>
        <dbReference type="ARBA" id="ARBA00001966"/>
    </source>
</evidence>
<dbReference type="InterPro" id="IPR013020">
    <property type="entry name" value="Rad3/Chl1-like"/>
</dbReference>
<keyword evidence="15" id="KW-1185">Reference proteome</keyword>
<dbReference type="RefSeq" id="XP_035589456.1">
    <property type="nucleotide sequence ID" value="XM_035731985.2"/>
</dbReference>
<dbReference type="GO" id="GO:0006974">
    <property type="term" value="P:DNA damage response"/>
    <property type="evidence" value="ECO:0007669"/>
    <property type="project" value="UniProtKB-ARBA"/>
</dbReference>
<dbReference type="Pfam" id="PF13307">
    <property type="entry name" value="Helicase_C_2"/>
    <property type="match status" value="1"/>
</dbReference>
<comment type="cofactor">
    <cofactor evidence="1">
        <name>[4Fe-4S] cluster</name>
        <dbReference type="ChEBI" id="CHEBI:49883"/>
    </cofactor>
</comment>